<evidence type="ECO:0000256" key="1">
    <source>
        <dbReference type="SAM" id="MobiDB-lite"/>
    </source>
</evidence>
<comment type="caution">
    <text evidence="2">The sequence shown here is derived from an EMBL/GenBank/DDBJ whole genome shotgun (WGS) entry which is preliminary data.</text>
</comment>
<feature type="compositionally biased region" description="Low complexity" evidence="1">
    <location>
        <begin position="44"/>
        <end position="54"/>
    </location>
</feature>
<protein>
    <submittedName>
        <fullName evidence="2">Uncharacterized protein</fullName>
    </submittedName>
</protein>
<accession>A0A7J8GB16</accession>
<proteinExistence type="predicted"/>
<gene>
    <name evidence="2" type="ORF">HJG63_011497</name>
</gene>
<dbReference type="Proteomes" id="UP000593571">
    <property type="component" value="Unassembled WGS sequence"/>
</dbReference>
<sequence>MAPSVEAPARLPRQCLLPLSSVDRRSFASSTRSGCVRCSPPSPSLLRGGSPAPGTNAALANPRAGQSIPSMQQPSLLQPPPQEKKLSVRWSWPPLPRPLGAASSCASAPSSAAAASRILQKELAGGSKSLRLA</sequence>
<evidence type="ECO:0000313" key="3">
    <source>
        <dbReference type="Proteomes" id="UP000593571"/>
    </source>
</evidence>
<keyword evidence="3" id="KW-1185">Reference proteome</keyword>
<organism evidence="2 3">
    <name type="scientific">Rousettus aegyptiacus</name>
    <name type="common">Egyptian fruit bat</name>
    <name type="synonym">Pteropus aegyptiacus</name>
    <dbReference type="NCBI Taxonomy" id="9407"/>
    <lineage>
        <taxon>Eukaryota</taxon>
        <taxon>Metazoa</taxon>
        <taxon>Chordata</taxon>
        <taxon>Craniata</taxon>
        <taxon>Vertebrata</taxon>
        <taxon>Euteleostomi</taxon>
        <taxon>Mammalia</taxon>
        <taxon>Eutheria</taxon>
        <taxon>Laurasiatheria</taxon>
        <taxon>Chiroptera</taxon>
        <taxon>Yinpterochiroptera</taxon>
        <taxon>Pteropodoidea</taxon>
        <taxon>Pteropodidae</taxon>
        <taxon>Rousettinae</taxon>
        <taxon>Rousettus</taxon>
    </lineage>
</organism>
<name>A0A7J8GB16_ROUAE</name>
<dbReference type="AlphaFoldDB" id="A0A7J8GB16"/>
<feature type="compositionally biased region" description="Low complexity" evidence="1">
    <location>
        <begin position="66"/>
        <end position="76"/>
    </location>
</feature>
<reference evidence="2 3" key="1">
    <citation type="journal article" date="2020" name="Nature">
        <title>Six reference-quality genomes reveal evolution of bat adaptations.</title>
        <authorList>
            <person name="Jebb D."/>
            <person name="Huang Z."/>
            <person name="Pippel M."/>
            <person name="Hughes G.M."/>
            <person name="Lavrichenko K."/>
            <person name="Devanna P."/>
            <person name="Winkler S."/>
            <person name="Jermiin L.S."/>
            <person name="Skirmuntt E.C."/>
            <person name="Katzourakis A."/>
            <person name="Burkitt-Gray L."/>
            <person name="Ray D.A."/>
            <person name="Sullivan K.A.M."/>
            <person name="Roscito J.G."/>
            <person name="Kirilenko B.M."/>
            <person name="Davalos L.M."/>
            <person name="Corthals A.P."/>
            <person name="Power M.L."/>
            <person name="Jones G."/>
            <person name="Ransome R.D."/>
            <person name="Dechmann D.K.N."/>
            <person name="Locatelli A.G."/>
            <person name="Puechmaille S.J."/>
            <person name="Fedrigo O."/>
            <person name="Jarvis E.D."/>
            <person name="Hiller M."/>
            <person name="Vernes S.C."/>
            <person name="Myers E.W."/>
            <person name="Teeling E.C."/>
        </authorList>
    </citation>
    <scope>NUCLEOTIDE SEQUENCE [LARGE SCALE GENOMIC DNA]</scope>
    <source>
        <strain evidence="2">MRouAeg1</strain>
        <tissue evidence="2">Muscle</tissue>
    </source>
</reference>
<evidence type="ECO:0000313" key="2">
    <source>
        <dbReference type="EMBL" id="KAF6456849.1"/>
    </source>
</evidence>
<dbReference type="EMBL" id="JACASE010000006">
    <property type="protein sequence ID" value="KAF6456849.1"/>
    <property type="molecule type" value="Genomic_DNA"/>
</dbReference>
<feature type="region of interest" description="Disordered" evidence="1">
    <location>
        <begin position="25"/>
        <end position="92"/>
    </location>
</feature>